<reference evidence="2 3" key="1">
    <citation type="submission" date="2019-08" db="EMBL/GenBank/DDBJ databases">
        <title>The genome of the soybean aphid Biotype 1, its phylome, world population structure and adaptation to the North American continent.</title>
        <authorList>
            <person name="Giordano R."/>
            <person name="Donthu R.K."/>
            <person name="Hernandez A.G."/>
            <person name="Wright C.L."/>
            <person name="Zimin A.V."/>
        </authorList>
    </citation>
    <scope>NUCLEOTIDE SEQUENCE [LARGE SCALE GENOMIC DNA]</scope>
    <source>
        <tissue evidence="2">Whole aphids</tissue>
    </source>
</reference>
<dbReference type="EMBL" id="VYZN01000018">
    <property type="protein sequence ID" value="KAE9537352.1"/>
    <property type="molecule type" value="Genomic_DNA"/>
</dbReference>
<name>A0A6G0TRF5_APHGL</name>
<protein>
    <submittedName>
        <fullName evidence="2">Uncharacterized protein</fullName>
    </submittedName>
</protein>
<keyword evidence="3" id="KW-1185">Reference proteome</keyword>
<keyword evidence="1" id="KW-0472">Membrane</keyword>
<accession>A0A6G0TRF5</accession>
<gene>
    <name evidence="2" type="ORF">AGLY_006375</name>
</gene>
<sequence length="219" mass="24743">MSNFKLTYSFFYQHYCLLSCSLANNRVINIQFWFGVFSFQLAMIKVATYMGRSFLRFDFSVNTQHKSLMLLSFQDKYHHLLHIFFHYPFQNIILNSLVKVCKASLSKSGGSTFFSFSLTFTKKTILLRAGTLLFSMIMFFLGLVSDSSSLNEISSVSAIKSSLSDETGGSQNSLKVFCIIALSSPSIRGFVNKGTNDAKTLLSRICLSETKIPLRIRSD</sequence>
<evidence type="ECO:0000313" key="3">
    <source>
        <dbReference type="Proteomes" id="UP000475862"/>
    </source>
</evidence>
<proteinExistence type="predicted"/>
<dbReference type="Proteomes" id="UP000475862">
    <property type="component" value="Unassembled WGS sequence"/>
</dbReference>
<keyword evidence="1" id="KW-1133">Transmembrane helix</keyword>
<keyword evidence="1" id="KW-0812">Transmembrane</keyword>
<feature type="transmembrane region" description="Helical" evidence="1">
    <location>
        <begin position="125"/>
        <end position="144"/>
    </location>
</feature>
<feature type="transmembrane region" description="Helical" evidence="1">
    <location>
        <begin position="30"/>
        <end position="50"/>
    </location>
</feature>
<evidence type="ECO:0000256" key="1">
    <source>
        <dbReference type="SAM" id="Phobius"/>
    </source>
</evidence>
<evidence type="ECO:0000313" key="2">
    <source>
        <dbReference type="EMBL" id="KAE9537352.1"/>
    </source>
</evidence>
<dbReference type="AlphaFoldDB" id="A0A6G0TRF5"/>
<organism evidence="2 3">
    <name type="scientific">Aphis glycines</name>
    <name type="common">Soybean aphid</name>
    <dbReference type="NCBI Taxonomy" id="307491"/>
    <lineage>
        <taxon>Eukaryota</taxon>
        <taxon>Metazoa</taxon>
        <taxon>Ecdysozoa</taxon>
        <taxon>Arthropoda</taxon>
        <taxon>Hexapoda</taxon>
        <taxon>Insecta</taxon>
        <taxon>Pterygota</taxon>
        <taxon>Neoptera</taxon>
        <taxon>Paraneoptera</taxon>
        <taxon>Hemiptera</taxon>
        <taxon>Sternorrhyncha</taxon>
        <taxon>Aphidomorpha</taxon>
        <taxon>Aphidoidea</taxon>
        <taxon>Aphididae</taxon>
        <taxon>Aphidini</taxon>
        <taxon>Aphis</taxon>
        <taxon>Aphis</taxon>
    </lineage>
</organism>
<comment type="caution">
    <text evidence="2">The sequence shown here is derived from an EMBL/GenBank/DDBJ whole genome shotgun (WGS) entry which is preliminary data.</text>
</comment>